<dbReference type="InterPro" id="IPR050745">
    <property type="entry name" value="Multifunctional_regulatory"/>
</dbReference>
<keyword evidence="5" id="KW-1185">Reference proteome</keyword>
<dbReference type="PANTHER" id="PTHR24189">
    <property type="entry name" value="MYOTROPHIN"/>
    <property type="match status" value="1"/>
</dbReference>
<dbReference type="SUPFAM" id="SSF48403">
    <property type="entry name" value="Ankyrin repeat"/>
    <property type="match status" value="1"/>
</dbReference>
<sequence length="421" mass="46389">MSSQEETLSPEELQKRWQEEHYAKQVAVRDAQLAKLQQQAQQAALRSYGIPSTTGLLAYPPLPKQADPQRQGEMAQQGSMSNTLSAEEQQRRRLLLQSMRPGSLSPEQMQQAKMRQMAAQRGRQAAGMGYQQMGDGIPNKCPSDTEIRMGLEADVPDFLNFRSACREGDLSTVESIVTSQSRSPLYLDKGLDDALKNGKVDVSRFLLQSGAPMTRATPAAILKAPADKQVALFKVLMEHGWTVNTPESLLPQIFESNNEPLFDWFLEQGADLNVAGLHTGQRRTLWLAATQGTVQAVQKLLNAGAQMASPGLYWAAGACPRGSVPQVRRVEPSAEFDKSRIPVMELLLENGGDVNHRIETHTFEELYPIQNAVTAGAVERVKWLLSKGADPDLKGGPYGSAREYAKLHSSDEMKHVLGVEQ</sequence>
<comment type="caution">
    <text evidence="4">The sequence shown here is derived from an EMBL/GenBank/DDBJ whole genome shotgun (WGS) entry which is preliminary data.</text>
</comment>
<dbReference type="AlphaFoldDB" id="A0A1B8AHV1"/>
<dbReference type="STRING" id="36050.A0A1B8AHV1"/>
<feature type="compositionally biased region" description="Polar residues" evidence="3">
    <location>
        <begin position="74"/>
        <end position="87"/>
    </location>
</feature>
<dbReference type="PANTHER" id="PTHR24189:SF50">
    <property type="entry name" value="ANKYRIN REPEAT AND SOCS BOX PROTEIN 2"/>
    <property type="match status" value="1"/>
</dbReference>
<name>A0A1B8AHV1_FUSPO</name>
<evidence type="ECO:0000256" key="3">
    <source>
        <dbReference type="SAM" id="MobiDB-lite"/>
    </source>
</evidence>
<dbReference type="InterPro" id="IPR036770">
    <property type="entry name" value="Ankyrin_rpt-contain_sf"/>
</dbReference>
<dbReference type="Proteomes" id="UP000091967">
    <property type="component" value="Unassembled WGS sequence"/>
</dbReference>
<feature type="region of interest" description="Disordered" evidence="3">
    <location>
        <begin position="53"/>
        <end position="90"/>
    </location>
</feature>
<gene>
    <name evidence="4" type="ORF">FPOA_11742</name>
</gene>
<reference evidence="4 5" key="1">
    <citation type="submission" date="2016-06" db="EMBL/GenBank/DDBJ databases">
        <title>Living apart together: crosstalk between the core and supernumerary genomes in a fungal plant pathogen.</title>
        <authorList>
            <person name="Vanheule A."/>
            <person name="Audenaert K."/>
            <person name="Warris S."/>
            <person name="Van De Geest H."/>
            <person name="Schijlen E."/>
            <person name="Hofte M."/>
            <person name="De Saeger S."/>
            <person name="Haesaert G."/>
            <person name="Waalwijk C."/>
            <person name="Van Der Lee T."/>
        </authorList>
    </citation>
    <scope>NUCLEOTIDE SEQUENCE [LARGE SCALE GENOMIC DNA]</scope>
    <source>
        <strain evidence="4 5">2516</strain>
    </source>
</reference>
<proteinExistence type="predicted"/>
<evidence type="ECO:0000256" key="1">
    <source>
        <dbReference type="ARBA" id="ARBA00022737"/>
    </source>
</evidence>
<dbReference type="Gene3D" id="1.25.40.20">
    <property type="entry name" value="Ankyrin repeat-containing domain"/>
    <property type="match status" value="1"/>
</dbReference>
<keyword evidence="1" id="KW-0677">Repeat</keyword>
<keyword evidence="2" id="KW-0040">ANK repeat</keyword>
<accession>A0A1B8AHV1</accession>
<organism evidence="4 5">
    <name type="scientific">Fusarium poae</name>
    <dbReference type="NCBI Taxonomy" id="36050"/>
    <lineage>
        <taxon>Eukaryota</taxon>
        <taxon>Fungi</taxon>
        <taxon>Dikarya</taxon>
        <taxon>Ascomycota</taxon>
        <taxon>Pezizomycotina</taxon>
        <taxon>Sordariomycetes</taxon>
        <taxon>Hypocreomycetidae</taxon>
        <taxon>Hypocreales</taxon>
        <taxon>Nectriaceae</taxon>
        <taxon>Fusarium</taxon>
    </lineage>
</organism>
<dbReference type="EMBL" id="LYXU01000004">
    <property type="protein sequence ID" value="OBS20021.1"/>
    <property type="molecule type" value="Genomic_DNA"/>
</dbReference>
<evidence type="ECO:0000256" key="2">
    <source>
        <dbReference type="ARBA" id="ARBA00023043"/>
    </source>
</evidence>
<protein>
    <submittedName>
        <fullName evidence="4">Uncharacterized protein</fullName>
    </submittedName>
</protein>
<evidence type="ECO:0000313" key="4">
    <source>
        <dbReference type="EMBL" id="OBS20021.1"/>
    </source>
</evidence>
<evidence type="ECO:0000313" key="5">
    <source>
        <dbReference type="Proteomes" id="UP000091967"/>
    </source>
</evidence>